<accession>H5XKY8</accession>
<dbReference type="EMBL" id="CM001440">
    <property type="protein sequence ID" value="EHR63020.1"/>
    <property type="molecule type" value="Genomic_DNA"/>
</dbReference>
<keyword evidence="9" id="KW-1185">Reference proteome</keyword>
<dbReference type="EMBL" id="CM001440">
    <property type="protein sequence ID" value="EHR61533.1"/>
    <property type="molecule type" value="Genomic_DNA"/>
</dbReference>
<dbReference type="EMBL" id="CM001440">
    <property type="protein sequence ID" value="EHR61319.1"/>
    <property type="molecule type" value="Genomic_DNA"/>
</dbReference>
<sequence length="327" mass="36900">MEALRGAAGPFEDLEVIRQDAAMPVSRFTALIGIPRRTYTRWISKQRAGNPPKGPWPAPAVEAFEPVVEKYAQAWPAWGHRKIHALMRADGHEVSVSTVERAMRRRNLLQSTKYQAERRELAKARKAAFAEPPTGPNQVWQLDFSEFETTRGGIWRIAGCADYYSKYEFGWHLATTCNAADAELAVRIAIAEAERLAGGVPLAEQLTNPETGHIKRIKVVTDNGGAFKGSRFAAFIASRPELLHIRTRRRSPGQNGVRERAFGSLKYEHLYRMEIDDGQTLAAEAERYRHVFNHIRPHEALGMQRPIEIHQQDQQAQLSSKKTEPDS</sequence>
<evidence type="ECO:0000256" key="1">
    <source>
        <dbReference type="ARBA" id="ARBA00002286"/>
    </source>
</evidence>
<gene>
    <name evidence="3" type="ORF">SaccyDRAFT_2446</name>
    <name evidence="4" type="ORF">SaccyDRAFT_2653</name>
    <name evidence="5" type="ORF">SaccyDRAFT_2683</name>
    <name evidence="6" type="ORF">SaccyDRAFT_2689</name>
    <name evidence="7" type="ORF">SaccyDRAFT_2713</name>
    <name evidence="8" type="ORF">SaccyDRAFT_4202</name>
</gene>
<dbReference type="Pfam" id="PF13683">
    <property type="entry name" value="rve_3"/>
    <property type="match status" value="1"/>
</dbReference>
<feature type="domain" description="Integrase catalytic" evidence="2">
    <location>
        <begin position="132"/>
        <end position="314"/>
    </location>
</feature>
<evidence type="ECO:0000313" key="8">
    <source>
        <dbReference type="EMBL" id="EHR63020.1"/>
    </source>
</evidence>
<organism evidence="8 9">
    <name type="scientific">Saccharomonospora cyanea NA-134</name>
    <dbReference type="NCBI Taxonomy" id="882082"/>
    <lineage>
        <taxon>Bacteria</taxon>
        <taxon>Bacillati</taxon>
        <taxon>Actinomycetota</taxon>
        <taxon>Actinomycetes</taxon>
        <taxon>Pseudonocardiales</taxon>
        <taxon>Pseudonocardiaceae</taxon>
        <taxon>Saccharomonospora</taxon>
    </lineage>
</organism>
<dbReference type="SUPFAM" id="SSF53098">
    <property type="entry name" value="Ribonuclease H-like"/>
    <property type="match status" value="1"/>
</dbReference>
<evidence type="ECO:0000313" key="3">
    <source>
        <dbReference type="EMBL" id="EHR61319.1"/>
    </source>
</evidence>
<evidence type="ECO:0000313" key="7">
    <source>
        <dbReference type="EMBL" id="EHR61560.1"/>
    </source>
</evidence>
<dbReference type="GO" id="GO:0003676">
    <property type="term" value="F:nucleic acid binding"/>
    <property type="evidence" value="ECO:0007669"/>
    <property type="project" value="InterPro"/>
</dbReference>
<dbReference type="InterPro" id="IPR025948">
    <property type="entry name" value="HTH-like_dom"/>
</dbReference>
<dbReference type="HOGENOM" id="CLU_027402_10_0_11"/>
<evidence type="ECO:0000313" key="5">
    <source>
        <dbReference type="EMBL" id="EHR61533.1"/>
    </source>
</evidence>
<dbReference type="EMBL" id="CM001440">
    <property type="protein sequence ID" value="EHR61510.1"/>
    <property type="molecule type" value="Genomic_DNA"/>
</dbReference>
<dbReference type="InterPro" id="IPR036397">
    <property type="entry name" value="RNaseH_sf"/>
</dbReference>
<evidence type="ECO:0000313" key="4">
    <source>
        <dbReference type="EMBL" id="EHR61510.1"/>
    </source>
</evidence>
<comment type="function">
    <text evidence="1">Involved in the transposition of the insertion sequence.</text>
</comment>
<evidence type="ECO:0000313" key="9">
    <source>
        <dbReference type="Proteomes" id="UP000002791"/>
    </source>
</evidence>
<dbReference type="PANTHER" id="PTHR46889:SF4">
    <property type="entry name" value="TRANSPOSASE INSO FOR INSERTION SEQUENCE ELEMENT IS911B-RELATED"/>
    <property type="match status" value="1"/>
</dbReference>
<dbReference type="STRING" id="882082.SaccyDRAFT_2446"/>
<dbReference type="PANTHER" id="PTHR46889">
    <property type="entry name" value="TRANSPOSASE INSF FOR INSERTION SEQUENCE IS3B-RELATED"/>
    <property type="match status" value="1"/>
</dbReference>
<dbReference type="AlphaFoldDB" id="H5XKY8"/>
<dbReference type="InterPro" id="IPR001584">
    <property type="entry name" value="Integrase_cat-core"/>
</dbReference>
<dbReference type="EMBL" id="CM001440">
    <property type="protein sequence ID" value="EHR61539.1"/>
    <property type="molecule type" value="Genomic_DNA"/>
</dbReference>
<dbReference type="Proteomes" id="UP000002791">
    <property type="component" value="Chromosome"/>
</dbReference>
<evidence type="ECO:0000259" key="2">
    <source>
        <dbReference type="PROSITE" id="PS50994"/>
    </source>
</evidence>
<protein>
    <submittedName>
        <fullName evidence="8">Transposase</fullName>
    </submittedName>
</protein>
<dbReference type="EMBL" id="CM001440">
    <property type="protein sequence ID" value="EHR61560.1"/>
    <property type="molecule type" value="Genomic_DNA"/>
</dbReference>
<evidence type="ECO:0000313" key="6">
    <source>
        <dbReference type="EMBL" id="EHR61539.1"/>
    </source>
</evidence>
<proteinExistence type="predicted"/>
<reference evidence="8 9" key="1">
    <citation type="submission" date="2011-11" db="EMBL/GenBank/DDBJ databases">
        <title>The Noncontiguous Finished sequence of Saccharomonospora cyanea NA-134.</title>
        <authorList>
            <consortium name="US DOE Joint Genome Institute"/>
            <person name="Lucas S."/>
            <person name="Han J."/>
            <person name="Lapidus A."/>
            <person name="Cheng J.-F."/>
            <person name="Goodwin L."/>
            <person name="Pitluck S."/>
            <person name="Peters L."/>
            <person name="Ovchinnikova G."/>
            <person name="Lu M."/>
            <person name="Detter J.C."/>
            <person name="Han C."/>
            <person name="Tapia R."/>
            <person name="Land M."/>
            <person name="Hauser L."/>
            <person name="Kyrpides N."/>
            <person name="Ivanova N."/>
            <person name="Pagani I."/>
            <person name="Brambilla E.-M."/>
            <person name="Klenk H.-P."/>
            <person name="Woyke T."/>
        </authorList>
    </citation>
    <scope>NUCLEOTIDE SEQUENCE [LARGE SCALE GENOMIC DNA]</scope>
    <source>
        <strain evidence="8 9">NA-134</strain>
    </source>
</reference>
<dbReference type="InterPro" id="IPR012337">
    <property type="entry name" value="RNaseH-like_sf"/>
</dbReference>
<dbReference type="GO" id="GO:0015074">
    <property type="term" value="P:DNA integration"/>
    <property type="evidence" value="ECO:0007669"/>
    <property type="project" value="InterPro"/>
</dbReference>
<name>H5XKY8_9PSEU</name>
<dbReference type="PROSITE" id="PS50994">
    <property type="entry name" value="INTEGRASE"/>
    <property type="match status" value="1"/>
</dbReference>
<dbReference type="Gene3D" id="3.30.420.10">
    <property type="entry name" value="Ribonuclease H-like superfamily/Ribonuclease H"/>
    <property type="match status" value="1"/>
</dbReference>
<dbReference type="Pfam" id="PF13276">
    <property type="entry name" value="HTH_21"/>
    <property type="match status" value="1"/>
</dbReference>
<dbReference type="eggNOG" id="COG2801">
    <property type="taxonomic scope" value="Bacteria"/>
</dbReference>
<dbReference type="InterPro" id="IPR050900">
    <property type="entry name" value="Transposase_IS3/IS150/IS904"/>
</dbReference>